<dbReference type="Pfam" id="PF00046">
    <property type="entry name" value="Homeodomain"/>
    <property type="match status" value="1"/>
</dbReference>
<gene>
    <name evidence="10" type="primary">LOC100370450</name>
</gene>
<feature type="domain" description="Homeobox" evidence="8">
    <location>
        <begin position="49"/>
        <end position="109"/>
    </location>
</feature>
<dbReference type="InterPro" id="IPR000047">
    <property type="entry name" value="HTH_motif"/>
</dbReference>
<dbReference type="RefSeq" id="XP_002731846.1">
    <property type="nucleotide sequence ID" value="XM_002731800.2"/>
</dbReference>
<dbReference type="InterPro" id="IPR050848">
    <property type="entry name" value="Homeobox_TF"/>
</dbReference>
<feature type="region of interest" description="Disordered" evidence="7">
    <location>
        <begin position="1"/>
        <end position="49"/>
    </location>
</feature>
<dbReference type="PROSITE" id="PS00027">
    <property type="entry name" value="HOMEOBOX_1"/>
    <property type="match status" value="1"/>
</dbReference>
<dbReference type="PANTHER" id="PTHR24333:SF5">
    <property type="entry name" value="VENT HOMEOBOX"/>
    <property type="match status" value="1"/>
</dbReference>
<dbReference type="CDD" id="cd00086">
    <property type="entry name" value="homeodomain"/>
    <property type="match status" value="1"/>
</dbReference>
<evidence type="ECO:0000256" key="5">
    <source>
        <dbReference type="PROSITE-ProRule" id="PRU00108"/>
    </source>
</evidence>
<dbReference type="Gene3D" id="1.10.10.60">
    <property type="entry name" value="Homeodomain-like"/>
    <property type="match status" value="1"/>
</dbReference>
<dbReference type="Proteomes" id="UP000694865">
    <property type="component" value="Unplaced"/>
</dbReference>
<dbReference type="InterPro" id="IPR017970">
    <property type="entry name" value="Homeobox_CS"/>
</dbReference>
<dbReference type="SMART" id="SM00389">
    <property type="entry name" value="HOX"/>
    <property type="match status" value="1"/>
</dbReference>
<dbReference type="PRINTS" id="PR00031">
    <property type="entry name" value="HTHREPRESSR"/>
</dbReference>
<dbReference type="SUPFAM" id="SSF46689">
    <property type="entry name" value="Homeodomain-like"/>
    <property type="match status" value="1"/>
</dbReference>
<evidence type="ECO:0000313" key="9">
    <source>
        <dbReference type="Proteomes" id="UP000694865"/>
    </source>
</evidence>
<dbReference type="PANTHER" id="PTHR24333">
    <property type="entry name" value="HOMEO BOX HB9 LIKE A-RELATED"/>
    <property type="match status" value="1"/>
</dbReference>
<evidence type="ECO:0000259" key="8">
    <source>
        <dbReference type="PROSITE" id="PS50071"/>
    </source>
</evidence>
<reference evidence="10" key="1">
    <citation type="submission" date="2025-08" db="UniProtKB">
        <authorList>
            <consortium name="RefSeq"/>
        </authorList>
    </citation>
    <scope>IDENTIFICATION</scope>
    <source>
        <tissue evidence="10">Testes</tissue>
    </source>
</reference>
<proteinExistence type="predicted"/>
<sequence>MHSQIAKKPENELMRLEKQLPSPTSSDAGYGSGDSINSPAVHTDRTIVSRRKKSRNAFSDDILVQLEKKFKERKYLMTDEREEFAQKIGLNENQIRTWFQNRRMRLKKQREVNIPGDDDVATQLSPAVAERSTTSTAEKITSADEPQPMTTITLPTIPPVLPTSYFVPPMHSSLLLIPSSPYTLSAPVPYYQPMYPLPMMYSAPTYYPSSLGYTGMAVGPVIGHPYSPGYPLVRHYPVTYNMY</sequence>
<organism evidence="9 10">
    <name type="scientific">Saccoglossus kowalevskii</name>
    <name type="common">Acorn worm</name>
    <dbReference type="NCBI Taxonomy" id="10224"/>
    <lineage>
        <taxon>Eukaryota</taxon>
        <taxon>Metazoa</taxon>
        <taxon>Hemichordata</taxon>
        <taxon>Enteropneusta</taxon>
        <taxon>Harrimaniidae</taxon>
        <taxon>Saccoglossus</taxon>
    </lineage>
</organism>
<accession>A0ABM0GKF9</accession>
<feature type="compositionally biased region" description="Basic and acidic residues" evidence="7">
    <location>
        <begin position="7"/>
        <end position="18"/>
    </location>
</feature>
<evidence type="ECO:0000256" key="3">
    <source>
        <dbReference type="ARBA" id="ARBA00023155"/>
    </source>
</evidence>
<protein>
    <submittedName>
        <fullName evidence="10">Transcription factor LBX1-like</fullName>
    </submittedName>
</protein>
<evidence type="ECO:0000313" key="10">
    <source>
        <dbReference type="RefSeq" id="XP_002731846.1"/>
    </source>
</evidence>
<feature type="DNA-binding region" description="Homeobox" evidence="5">
    <location>
        <begin position="51"/>
        <end position="110"/>
    </location>
</feature>
<dbReference type="GeneID" id="100370450"/>
<name>A0ABM0GKF9_SACKO</name>
<keyword evidence="4 5" id="KW-0539">Nucleus</keyword>
<keyword evidence="3 5" id="KW-0371">Homeobox</keyword>
<evidence type="ECO:0000256" key="4">
    <source>
        <dbReference type="ARBA" id="ARBA00023242"/>
    </source>
</evidence>
<evidence type="ECO:0000256" key="6">
    <source>
        <dbReference type="RuleBase" id="RU000682"/>
    </source>
</evidence>
<evidence type="ECO:0000256" key="2">
    <source>
        <dbReference type="ARBA" id="ARBA00023125"/>
    </source>
</evidence>
<evidence type="ECO:0000256" key="7">
    <source>
        <dbReference type="SAM" id="MobiDB-lite"/>
    </source>
</evidence>
<dbReference type="PROSITE" id="PS50071">
    <property type="entry name" value="HOMEOBOX_2"/>
    <property type="match status" value="1"/>
</dbReference>
<comment type="subcellular location">
    <subcellularLocation>
        <location evidence="1 5 6">Nucleus</location>
    </subcellularLocation>
</comment>
<keyword evidence="9" id="KW-1185">Reference proteome</keyword>
<evidence type="ECO:0000256" key="1">
    <source>
        <dbReference type="ARBA" id="ARBA00004123"/>
    </source>
</evidence>
<dbReference type="InterPro" id="IPR001356">
    <property type="entry name" value="HD"/>
</dbReference>
<dbReference type="InterPro" id="IPR009057">
    <property type="entry name" value="Homeodomain-like_sf"/>
</dbReference>
<keyword evidence="2 5" id="KW-0238">DNA-binding</keyword>